<dbReference type="InterPro" id="IPR036291">
    <property type="entry name" value="NAD(P)-bd_dom_sf"/>
</dbReference>
<evidence type="ECO:0000313" key="4">
    <source>
        <dbReference type="Proteomes" id="UP000469523"/>
    </source>
</evidence>
<dbReference type="InterPro" id="IPR000683">
    <property type="entry name" value="Gfo/Idh/MocA-like_OxRdtase_N"/>
</dbReference>
<dbReference type="InterPro" id="IPR051450">
    <property type="entry name" value="Gfo/Idh/MocA_Oxidoreductases"/>
</dbReference>
<protein>
    <submittedName>
        <fullName evidence="3">Gfo/Idh/MocA family oxidoreductase</fullName>
    </submittedName>
</protein>
<dbReference type="Pfam" id="PF01408">
    <property type="entry name" value="GFO_IDH_MocA"/>
    <property type="match status" value="1"/>
</dbReference>
<comment type="caution">
    <text evidence="3">The sequence shown here is derived from an EMBL/GenBank/DDBJ whole genome shotgun (WGS) entry which is preliminary data.</text>
</comment>
<feature type="domain" description="Gfo/Idh/MocA-like oxidoreductase N-terminal" evidence="1">
    <location>
        <begin position="8"/>
        <end position="122"/>
    </location>
</feature>
<organism evidence="3 4">
    <name type="scientific">Tissierella pigra</name>
    <dbReference type="NCBI Taxonomy" id="2607614"/>
    <lineage>
        <taxon>Bacteria</taxon>
        <taxon>Bacillati</taxon>
        <taxon>Bacillota</taxon>
        <taxon>Tissierellia</taxon>
        <taxon>Tissierellales</taxon>
        <taxon>Tissierellaceae</taxon>
        <taxon>Tissierella</taxon>
    </lineage>
</organism>
<proteinExistence type="predicted"/>
<evidence type="ECO:0000259" key="2">
    <source>
        <dbReference type="Pfam" id="PF22725"/>
    </source>
</evidence>
<dbReference type="InterPro" id="IPR055170">
    <property type="entry name" value="GFO_IDH_MocA-like_dom"/>
</dbReference>
<accession>A0A6N7XZ50</accession>
<dbReference type="PANTHER" id="PTHR43377:SF1">
    <property type="entry name" value="BILIVERDIN REDUCTASE A"/>
    <property type="match status" value="1"/>
</dbReference>
<reference evidence="3 4" key="1">
    <citation type="submission" date="2019-09" db="EMBL/GenBank/DDBJ databases">
        <title>In-depth cultivation of the pig gut microbiome towards novel bacterial diversity and tailored functional studies.</title>
        <authorList>
            <person name="Wylensek D."/>
            <person name="Hitch T.C.A."/>
            <person name="Clavel T."/>
        </authorList>
    </citation>
    <scope>NUCLEOTIDE SEQUENCE [LARGE SCALE GENOMIC DNA]</scope>
    <source>
        <strain evidence="3 4">WCA3-693-APC-4?</strain>
    </source>
</reference>
<sequence length="320" mass="36933">MNVMEKNMNIGIIGAGVVAERIINASNNHPKSNIKGIYDVNTSRLREITEKYKLKAVDSYNALLEDKDIDIIYLAVPPKYHYPIAMDVLKTDKHFICEKPLANSTDEAKEMYKTAKDKNIVHGMNFPTIYMKAYEKIEELLDEGFIGDLVRVEFQGYFTHWPRLWQKNDWITSREQGGFVREVVTHYIQMIQRLFGDIEDISTFIEYPANPQISEESIIARGMVKGVPVLINGVTDVGMEEELCFKIFGTKGSIYLKNWRELWIATKDSVLEKLDIKEENHLVDLLDNVFKAIEGEKAKIVDFEEGYKTHMIIEKLLGRE</sequence>
<dbReference type="Proteomes" id="UP000469523">
    <property type="component" value="Unassembled WGS sequence"/>
</dbReference>
<feature type="domain" description="GFO/IDH/MocA-like oxidoreductase" evidence="2">
    <location>
        <begin position="134"/>
        <end position="254"/>
    </location>
</feature>
<dbReference type="Gene3D" id="3.30.360.10">
    <property type="entry name" value="Dihydrodipicolinate Reductase, domain 2"/>
    <property type="match status" value="1"/>
</dbReference>
<dbReference type="Gene3D" id="3.40.50.720">
    <property type="entry name" value="NAD(P)-binding Rossmann-like Domain"/>
    <property type="match status" value="1"/>
</dbReference>
<dbReference type="GO" id="GO:0000166">
    <property type="term" value="F:nucleotide binding"/>
    <property type="evidence" value="ECO:0007669"/>
    <property type="project" value="InterPro"/>
</dbReference>
<dbReference type="Pfam" id="PF22725">
    <property type="entry name" value="GFO_IDH_MocA_C3"/>
    <property type="match status" value="1"/>
</dbReference>
<dbReference type="SUPFAM" id="SSF51735">
    <property type="entry name" value="NAD(P)-binding Rossmann-fold domains"/>
    <property type="match status" value="1"/>
</dbReference>
<gene>
    <name evidence="3" type="ORF">FYJ83_06265</name>
</gene>
<name>A0A6N7XZ50_9FIRM</name>
<dbReference type="EMBL" id="VUNQ01000010">
    <property type="protein sequence ID" value="MSU01070.1"/>
    <property type="molecule type" value="Genomic_DNA"/>
</dbReference>
<evidence type="ECO:0000313" key="3">
    <source>
        <dbReference type="EMBL" id="MSU01070.1"/>
    </source>
</evidence>
<dbReference type="PANTHER" id="PTHR43377">
    <property type="entry name" value="BILIVERDIN REDUCTASE A"/>
    <property type="match status" value="1"/>
</dbReference>
<dbReference type="AlphaFoldDB" id="A0A6N7XZ50"/>
<keyword evidence="4" id="KW-1185">Reference proteome</keyword>
<evidence type="ECO:0000259" key="1">
    <source>
        <dbReference type="Pfam" id="PF01408"/>
    </source>
</evidence>
<dbReference type="SUPFAM" id="SSF55347">
    <property type="entry name" value="Glyceraldehyde-3-phosphate dehydrogenase-like, C-terminal domain"/>
    <property type="match status" value="1"/>
</dbReference>